<comment type="caution">
    <text evidence="1">The sequence shown here is derived from an EMBL/GenBank/DDBJ whole genome shotgun (WGS) entry which is preliminary data.</text>
</comment>
<dbReference type="Proteomes" id="UP001519460">
    <property type="component" value="Unassembled WGS sequence"/>
</dbReference>
<dbReference type="EMBL" id="JACVVK020000149">
    <property type="protein sequence ID" value="KAK7488587.1"/>
    <property type="molecule type" value="Genomic_DNA"/>
</dbReference>
<sequence length="95" mass="10290">MRVSDMTPRVAAALIRLCGPPRSAPITGTPPPPPNNEVLRMCSHAARAWTLATLRNVGHPVWRKVLCIVSGGLLKDNTLAKTHHLVSNTEPLRSP</sequence>
<gene>
    <name evidence="1" type="ORF">BaRGS_00020204</name>
</gene>
<evidence type="ECO:0000313" key="2">
    <source>
        <dbReference type="Proteomes" id="UP001519460"/>
    </source>
</evidence>
<reference evidence="1 2" key="1">
    <citation type="journal article" date="2023" name="Sci. Data">
        <title>Genome assembly of the Korean intertidal mud-creeper Batillaria attramentaria.</title>
        <authorList>
            <person name="Patra A.K."/>
            <person name="Ho P.T."/>
            <person name="Jun S."/>
            <person name="Lee S.J."/>
            <person name="Kim Y."/>
            <person name="Won Y.J."/>
        </authorList>
    </citation>
    <scope>NUCLEOTIDE SEQUENCE [LARGE SCALE GENOMIC DNA]</scope>
    <source>
        <strain evidence="1">Wonlab-2016</strain>
    </source>
</reference>
<organism evidence="1 2">
    <name type="scientific">Batillaria attramentaria</name>
    <dbReference type="NCBI Taxonomy" id="370345"/>
    <lineage>
        <taxon>Eukaryota</taxon>
        <taxon>Metazoa</taxon>
        <taxon>Spiralia</taxon>
        <taxon>Lophotrochozoa</taxon>
        <taxon>Mollusca</taxon>
        <taxon>Gastropoda</taxon>
        <taxon>Caenogastropoda</taxon>
        <taxon>Sorbeoconcha</taxon>
        <taxon>Cerithioidea</taxon>
        <taxon>Batillariidae</taxon>
        <taxon>Batillaria</taxon>
    </lineage>
</organism>
<accession>A0ABD0KNA1</accession>
<proteinExistence type="predicted"/>
<evidence type="ECO:0000313" key="1">
    <source>
        <dbReference type="EMBL" id="KAK7488587.1"/>
    </source>
</evidence>
<protein>
    <submittedName>
        <fullName evidence="1">Uncharacterized protein</fullName>
    </submittedName>
</protein>
<keyword evidence="2" id="KW-1185">Reference proteome</keyword>
<name>A0ABD0KNA1_9CAEN</name>
<dbReference type="AlphaFoldDB" id="A0ABD0KNA1"/>